<dbReference type="InterPro" id="IPR008027">
    <property type="entry name" value="QCR9"/>
</dbReference>
<dbReference type="STRING" id="15368.A0A0Q3G4T6"/>
<dbReference type="GO" id="GO:0006122">
    <property type="term" value="P:mitochondrial electron transport, ubiquinol to cytochrome c"/>
    <property type="evidence" value="ECO:0000318"/>
    <property type="project" value="GO_Central"/>
</dbReference>
<evidence type="ECO:0000256" key="10">
    <source>
        <dbReference type="ARBA" id="ARBA00023136"/>
    </source>
</evidence>
<evidence type="ECO:0000256" key="12">
    <source>
        <dbReference type="ARBA" id="ARBA00076299"/>
    </source>
</evidence>
<dbReference type="PANTHER" id="PTHR12980">
    <property type="entry name" value="UBIQUINOL-CYTOCHROME C REDUCTASE COMPLEX, SUBUNIT X"/>
    <property type="match status" value="1"/>
</dbReference>
<dbReference type="GO" id="GO:0005743">
    <property type="term" value="C:mitochondrial inner membrane"/>
    <property type="evidence" value="ECO:0007669"/>
    <property type="project" value="UniProtKB-SubCell"/>
</dbReference>
<evidence type="ECO:0000256" key="11">
    <source>
        <dbReference type="ARBA" id="ARBA00044247"/>
    </source>
</evidence>
<evidence type="ECO:0000256" key="7">
    <source>
        <dbReference type="ARBA" id="ARBA00022982"/>
    </source>
</evidence>
<comment type="subcellular location">
    <subcellularLocation>
        <location evidence="1">Mitochondrion inner membrane</location>
        <topology evidence="1">Single-pass membrane protein</topology>
    </subcellularLocation>
</comment>
<name>A0A0Q3G4T6_BRADI</name>
<dbReference type="FunFam" id="1.20.5.260:FF:000002">
    <property type="entry name" value="cytochrome b-c1 complex subunit 9"/>
    <property type="match status" value="1"/>
</dbReference>
<keyword evidence="10" id="KW-0472">Membrane</keyword>
<keyword evidence="16" id="KW-1185">Reference proteome</keyword>
<keyword evidence="5" id="KW-0812">Transmembrane</keyword>
<feature type="region of interest" description="Disordered" evidence="13">
    <location>
        <begin position="1"/>
        <end position="56"/>
    </location>
</feature>
<protein>
    <recommendedName>
        <fullName evidence="11">Complex III subunit 9</fullName>
    </recommendedName>
    <alternativeName>
        <fullName evidence="12">Complex III subunit X</fullName>
    </alternativeName>
</protein>
<comment type="similarity">
    <text evidence="2">Belongs to the UQCR10/QCR9 family.</text>
</comment>
<dbReference type="FunCoup" id="A0A0Q3G4T6">
    <property type="interactions" value="697"/>
</dbReference>
<keyword evidence="6" id="KW-0999">Mitochondrion inner membrane</keyword>
<feature type="compositionally biased region" description="Basic residues" evidence="13">
    <location>
        <begin position="25"/>
        <end position="39"/>
    </location>
</feature>
<dbReference type="OrthoDB" id="44067at2759"/>
<gene>
    <name evidence="15" type="primary">LOC100822849</name>
    <name evidence="14" type="ORF">BRADI_2g25984v3</name>
</gene>
<keyword evidence="9" id="KW-0496">Mitochondrion</keyword>
<organism evidence="14">
    <name type="scientific">Brachypodium distachyon</name>
    <name type="common">Purple false brome</name>
    <name type="synonym">Trachynia distachya</name>
    <dbReference type="NCBI Taxonomy" id="15368"/>
    <lineage>
        <taxon>Eukaryota</taxon>
        <taxon>Viridiplantae</taxon>
        <taxon>Streptophyta</taxon>
        <taxon>Embryophyta</taxon>
        <taxon>Tracheophyta</taxon>
        <taxon>Spermatophyta</taxon>
        <taxon>Magnoliopsida</taxon>
        <taxon>Liliopsida</taxon>
        <taxon>Poales</taxon>
        <taxon>Poaceae</taxon>
        <taxon>BOP clade</taxon>
        <taxon>Pooideae</taxon>
        <taxon>Stipodae</taxon>
        <taxon>Brachypodieae</taxon>
        <taxon>Brachypodium</taxon>
    </lineage>
</organism>
<evidence type="ECO:0000256" key="9">
    <source>
        <dbReference type="ARBA" id="ARBA00023128"/>
    </source>
</evidence>
<dbReference type="EnsemblPlants" id="KQK06360">
    <property type="protein sequence ID" value="KQK06360"/>
    <property type="gene ID" value="BRADI_2g25984v3"/>
</dbReference>
<evidence type="ECO:0000256" key="2">
    <source>
        <dbReference type="ARBA" id="ARBA00007856"/>
    </source>
</evidence>
<evidence type="ECO:0000313" key="16">
    <source>
        <dbReference type="Proteomes" id="UP000008810"/>
    </source>
</evidence>
<evidence type="ECO:0000256" key="3">
    <source>
        <dbReference type="ARBA" id="ARBA00022448"/>
    </source>
</evidence>
<dbReference type="PANTHER" id="PTHR12980:SF0">
    <property type="entry name" value="CYTOCHROME B-C1 COMPLEX SUBUNIT 9"/>
    <property type="match status" value="1"/>
</dbReference>
<sequence length="119" mass="13343">MSGGGPPIRLGGRNRLRSPETPIGKARRIGNRFIRRRIPHPLSRTPPPPSPPPPTTMGLWDAMYRVVMRRNAVYVTFVVAGAFAGERAVDYGVHKVWEMNNVGKRYQDISVLGQRPVEE</sequence>
<keyword evidence="7" id="KW-0249">Electron transport</keyword>
<proteinExistence type="inferred from homology"/>
<evidence type="ECO:0000256" key="6">
    <source>
        <dbReference type="ARBA" id="ARBA00022792"/>
    </source>
</evidence>
<evidence type="ECO:0000313" key="15">
    <source>
        <dbReference type="EnsemblPlants" id="KQK06360"/>
    </source>
</evidence>
<evidence type="ECO:0000256" key="4">
    <source>
        <dbReference type="ARBA" id="ARBA00022660"/>
    </source>
</evidence>
<dbReference type="GO" id="GO:0045275">
    <property type="term" value="C:respiratory chain complex III"/>
    <property type="evidence" value="ECO:0000318"/>
    <property type="project" value="GO_Central"/>
</dbReference>
<evidence type="ECO:0000256" key="13">
    <source>
        <dbReference type="SAM" id="MobiDB-lite"/>
    </source>
</evidence>
<evidence type="ECO:0000256" key="5">
    <source>
        <dbReference type="ARBA" id="ARBA00022692"/>
    </source>
</evidence>
<dbReference type="Proteomes" id="UP000008810">
    <property type="component" value="Chromosome 2"/>
</dbReference>
<dbReference type="EMBL" id="CM000881">
    <property type="protein sequence ID" value="KQK06360.2"/>
    <property type="molecule type" value="Genomic_DNA"/>
</dbReference>
<dbReference type="InterPro" id="IPR036656">
    <property type="entry name" value="QCR9_sf"/>
</dbReference>
<reference evidence="14 15" key="1">
    <citation type="journal article" date="2010" name="Nature">
        <title>Genome sequencing and analysis of the model grass Brachypodium distachyon.</title>
        <authorList>
            <consortium name="International Brachypodium Initiative"/>
        </authorList>
    </citation>
    <scope>NUCLEOTIDE SEQUENCE [LARGE SCALE GENOMIC DNA]</scope>
    <source>
        <strain evidence="14 15">Bd21</strain>
    </source>
</reference>
<keyword evidence="8" id="KW-1133">Transmembrane helix</keyword>
<dbReference type="Gramene" id="KQK06360">
    <property type="protein sequence ID" value="KQK06360"/>
    <property type="gene ID" value="BRADI_2g25984v3"/>
</dbReference>
<reference evidence="14" key="2">
    <citation type="submission" date="2017-06" db="EMBL/GenBank/DDBJ databases">
        <title>WGS assembly of Brachypodium distachyon.</title>
        <authorList>
            <consortium name="The International Brachypodium Initiative"/>
            <person name="Lucas S."/>
            <person name="Harmon-Smith M."/>
            <person name="Lail K."/>
            <person name="Tice H."/>
            <person name="Grimwood J."/>
            <person name="Bruce D."/>
            <person name="Barry K."/>
            <person name="Shu S."/>
            <person name="Lindquist E."/>
            <person name="Wang M."/>
            <person name="Pitluck S."/>
            <person name="Vogel J.P."/>
            <person name="Garvin D.F."/>
            <person name="Mockler T.C."/>
            <person name="Schmutz J."/>
            <person name="Rokhsar D."/>
            <person name="Bevan M.W."/>
        </authorList>
    </citation>
    <scope>NUCLEOTIDE SEQUENCE</scope>
    <source>
        <strain evidence="14">Bd21</strain>
    </source>
</reference>
<dbReference type="Pfam" id="PF05365">
    <property type="entry name" value="UCR_UQCRX_QCR9"/>
    <property type="match status" value="1"/>
</dbReference>
<dbReference type="Gene3D" id="1.20.5.260">
    <property type="entry name" value="Cytochrome b-c1 complex subunit 9"/>
    <property type="match status" value="1"/>
</dbReference>
<keyword evidence="3" id="KW-0813">Transport</keyword>
<evidence type="ECO:0000313" key="14">
    <source>
        <dbReference type="EMBL" id="KQK06360.2"/>
    </source>
</evidence>
<dbReference type="AlphaFoldDB" id="A0A0Q3G4T6"/>
<feature type="compositionally biased region" description="Pro residues" evidence="13">
    <location>
        <begin position="44"/>
        <end position="55"/>
    </location>
</feature>
<dbReference type="SUPFAM" id="SSF81514">
    <property type="entry name" value="Subunit X (non-heme 7 kDa protein) of cytochrome bc1 complex (Ubiquinol-cytochrome c reductase)"/>
    <property type="match status" value="1"/>
</dbReference>
<evidence type="ECO:0000256" key="1">
    <source>
        <dbReference type="ARBA" id="ARBA00004434"/>
    </source>
</evidence>
<evidence type="ECO:0000256" key="8">
    <source>
        <dbReference type="ARBA" id="ARBA00022989"/>
    </source>
</evidence>
<dbReference type="ExpressionAtlas" id="A0A0Q3G4T6">
    <property type="expression patterns" value="baseline and differential"/>
</dbReference>
<keyword evidence="4" id="KW-0679">Respiratory chain</keyword>
<reference evidence="15" key="3">
    <citation type="submission" date="2018-08" db="UniProtKB">
        <authorList>
            <consortium name="EnsemblPlants"/>
        </authorList>
    </citation>
    <scope>IDENTIFICATION</scope>
    <source>
        <strain evidence="15">cv. Bd21</strain>
    </source>
</reference>
<accession>A0A0Q3G4T6</accession>